<proteinExistence type="predicted"/>
<dbReference type="InterPro" id="IPR036365">
    <property type="entry name" value="PGBD-like_sf"/>
</dbReference>
<comment type="caution">
    <text evidence="4">The sequence shown here is derived from an EMBL/GenBank/DDBJ whole genome shotgun (WGS) entry which is preliminary data.</text>
</comment>
<evidence type="ECO:0000256" key="2">
    <source>
        <dbReference type="SAM" id="Phobius"/>
    </source>
</evidence>
<evidence type="ECO:0000313" key="4">
    <source>
        <dbReference type="EMBL" id="MBB0231669.1"/>
    </source>
</evidence>
<feature type="region of interest" description="Disordered" evidence="1">
    <location>
        <begin position="50"/>
        <end position="166"/>
    </location>
</feature>
<keyword evidence="2" id="KW-0812">Transmembrane</keyword>
<dbReference type="EMBL" id="VKHS01000586">
    <property type="protein sequence ID" value="MBB0231669.1"/>
    <property type="molecule type" value="Genomic_DNA"/>
</dbReference>
<feature type="compositionally biased region" description="Pro residues" evidence="1">
    <location>
        <begin position="1"/>
        <end position="10"/>
    </location>
</feature>
<feature type="compositionally biased region" description="Basic and acidic residues" evidence="1">
    <location>
        <begin position="53"/>
        <end position="63"/>
    </location>
</feature>
<protein>
    <recommendedName>
        <fullName evidence="3">Peptidoglycan binding-like domain-containing protein</fullName>
    </recommendedName>
</protein>
<dbReference type="AlphaFoldDB" id="A0A7W3XY52"/>
<feature type="compositionally biased region" description="Acidic residues" evidence="1">
    <location>
        <begin position="112"/>
        <end position="136"/>
    </location>
</feature>
<evidence type="ECO:0000313" key="5">
    <source>
        <dbReference type="Proteomes" id="UP000530234"/>
    </source>
</evidence>
<keyword evidence="5" id="KW-1185">Reference proteome</keyword>
<accession>A0A7W3XY52</accession>
<dbReference type="Proteomes" id="UP000530234">
    <property type="component" value="Unassembled WGS sequence"/>
</dbReference>
<dbReference type="SUPFAM" id="SSF47090">
    <property type="entry name" value="PGBD-like"/>
    <property type="match status" value="1"/>
</dbReference>
<name>A0A7W3XY52_9ACTN</name>
<dbReference type="Gene3D" id="1.10.101.10">
    <property type="entry name" value="PGBD-like superfamily/PGBD"/>
    <property type="match status" value="1"/>
</dbReference>
<dbReference type="RefSeq" id="WP_182666230.1">
    <property type="nucleotide sequence ID" value="NZ_VKHS01000586.1"/>
</dbReference>
<feature type="compositionally biased region" description="Low complexity" evidence="1">
    <location>
        <begin position="85"/>
        <end position="111"/>
    </location>
</feature>
<keyword evidence="2" id="KW-0472">Membrane</keyword>
<feature type="transmembrane region" description="Helical" evidence="2">
    <location>
        <begin position="27"/>
        <end position="50"/>
    </location>
</feature>
<keyword evidence="2" id="KW-1133">Transmembrane helix</keyword>
<dbReference type="Pfam" id="PF01471">
    <property type="entry name" value="PG_binding_1"/>
    <property type="match status" value="1"/>
</dbReference>
<dbReference type="InterPro" id="IPR036366">
    <property type="entry name" value="PGBDSf"/>
</dbReference>
<evidence type="ECO:0000259" key="3">
    <source>
        <dbReference type="Pfam" id="PF01471"/>
    </source>
</evidence>
<feature type="region of interest" description="Disordered" evidence="1">
    <location>
        <begin position="1"/>
        <end position="22"/>
    </location>
</feature>
<reference evidence="5" key="1">
    <citation type="submission" date="2019-10" db="EMBL/GenBank/DDBJ databases">
        <title>Streptomyces sp. nov., a novel actinobacterium isolated from alkaline environment.</title>
        <authorList>
            <person name="Golinska P."/>
        </authorList>
    </citation>
    <scope>NUCLEOTIDE SEQUENCE [LARGE SCALE GENOMIC DNA]</scope>
    <source>
        <strain evidence="5">DSM 42108</strain>
    </source>
</reference>
<gene>
    <name evidence="4" type="ORF">FOE67_19750</name>
</gene>
<feature type="non-terminal residue" evidence="4">
    <location>
        <position position="1"/>
    </location>
</feature>
<sequence length="238" mass="25168">LVYAPAPPWPGEEDRAAHRRPRSRGRVAALAGGAVAAVVGCTAVAASLIGGRAGDDTAERDIDPGPSLALPDGQGAPDVDEETTAPEPTEAVTEETTPVAAPAPVVTGSEPPVEEPVAEEAEPEPPVEEAEPEPEPPVESAAPPSEEPEPETTLVEPEVLSMGDSGPAVRDVQERLGRLGDHFRVPVTGTYDQATFDSVARFQDWFGVWNRQERGVYCELTRERLEAVTSRGRGWGGR</sequence>
<organism evidence="4 5">
    <name type="scientific">Streptomyces calidiresistens</name>
    <dbReference type="NCBI Taxonomy" id="1485586"/>
    <lineage>
        <taxon>Bacteria</taxon>
        <taxon>Bacillati</taxon>
        <taxon>Actinomycetota</taxon>
        <taxon>Actinomycetes</taxon>
        <taxon>Kitasatosporales</taxon>
        <taxon>Streptomycetaceae</taxon>
        <taxon>Streptomyces</taxon>
    </lineage>
</organism>
<evidence type="ECO:0000256" key="1">
    <source>
        <dbReference type="SAM" id="MobiDB-lite"/>
    </source>
</evidence>
<feature type="domain" description="Peptidoglycan binding-like" evidence="3">
    <location>
        <begin position="165"/>
        <end position="207"/>
    </location>
</feature>
<dbReference type="InterPro" id="IPR002477">
    <property type="entry name" value="Peptidoglycan-bd-like"/>
</dbReference>
<feature type="compositionally biased region" description="Low complexity" evidence="1">
    <location>
        <begin position="151"/>
        <end position="160"/>
    </location>
</feature>